<name>A0ABT2H3F2_9MICO</name>
<dbReference type="PROSITE" id="PS50893">
    <property type="entry name" value="ABC_TRANSPORTER_2"/>
    <property type="match status" value="1"/>
</dbReference>
<dbReference type="InterPro" id="IPR027417">
    <property type="entry name" value="P-loop_NTPase"/>
</dbReference>
<evidence type="ECO:0000256" key="1">
    <source>
        <dbReference type="ARBA" id="ARBA00022448"/>
    </source>
</evidence>
<organism evidence="5 6">
    <name type="scientific">Herbiconiux daphne</name>
    <dbReference type="NCBI Taxonomy" id="2970914"/>
    <lineage>
        <taxon>Bacteria</taxon>
        <taxon>Bacillati</taxon>
        <taxon>Actinomycetota</taxon>
        <taxon>Actinomycetes</taxon>
        <taxon>Micrococcales</taxon>
        <taxon>Microbacteriaceae</taxon>
        <taxon>Herbiconiux</taxon>
    </lineage>
</organism>
<evidence type="ECO:0000313" key="6">
    <source>
        <dbReference type="Proteomes" id="UP001165586"/>
    </source>
</evidence>
<evidence type="ECO:0000259" key="4">
    <source>
        <dbReference type="PROSITE" id="PS50893"/>
    </source>
</evidence>
<dbReference type="InterPro" id="IPR005116">
    <property type="entry name" value="Transp-assoc_OB_typ1"/>
</dbReference>
<dbReference type="SMART" id="SM00382">
    <property type="entry name" value="AAA"/>
    <property type="match status" value="1"/>
</dbReference>
<dbReference type="RefSeq" id="WP_259539318.1">
    <property type="nucleotide sequence ID" value="NZ_JANLCJ010000004.1"/>
</dbReference>
<sequence length="352" mass="37039">MTLEFAAVLRSRGFAVQLTVAAGETVAVLGPNGAGKSTLLGVIAGLIRPDSGRARLNERVLFDLGERGGGRWSRPHQRGVSLLAQDALLFPHLSALDNVAFGPRSAGVPRAESDSRARAWLERVDAVDLAGRKPAQLSGGQAQRIAVARALASEPDLLLLDEPMAALDVSVAPALRRMLRDVLRDRSAIIVTHDVLDAFTLADRVVVLEGGRIVDAGPTRHVLERPSTTFAAGLAGLNRLAGTADTESVVTDAGDRLRVRFTEPVAPGVRVAVAVRPALVAIAVEAPASDDPATNVVAGHVIDLETRGDLVRVRSGTLAADVTPGRVADLDVALGTEVWFSFRAEDALAYPQ</sequence>
<dbReference type="GO" id="GO:0005524">
    <property type="term" value="F:ATP binding"/>
    <property type="evidence" value="ECO:0007669"/>
    <property type="project" value="UniProtKB-KW"/>
</dbReference>
<evidence type="ECO:0000256" key="2">
    <source>
        <dbReference type="ARBA" id="ARBA00022741"/>
    </source>
</evidence>
<dbReference type="SUPFAM" id="SSF50331">
    <property type="entry name" value="MOP-like"/>
    <property type="match status" value="1"/>
</dbReference>
<dbReference type="Pfam" id="PF03459">
    <property type="entry name" value="TOBE"/>
    <property type="match status" value="1"/>
</dbReference>
<feature type="domain" description="ABC transporter" evidence="4">
    <location>
        <begin position="3"/>
        <end position="235"/>
    </location>
</feature>
<dbReference type="InterPro" id="IPR017871">
    <property type="entry name" value="ABC_transporter-like_CS"/>
</dbReference>
<dbReference type="Proteomes" id="UP001165586">
    <property type="component" value="Unassembled WGS sequence"/>
</dbReference>
<dbReference type="PANTHER" id="PTHR42781:SF4">
    <property type="entry name" value="SPERMIDINE_PUTRESCINE IMPORT ATP-BINDING PROTEIN POTA"/>
    <property type="match status" value="1"/>
</dbReference>
<accession>A0ABT2H3F2</accession>
<keyword evidence="6" id="KW-1185">Reference proteome</keyword>
<dbReference type="InterPro" id="IPR003593">
    <property type="entry name" value="AAA+_ATPase"/>
</dbReference>
<dbReference type="Gene3D" id="2.40.50.100">
    <property type="match status" value="1"/>
</dbReference>
<proteinExistence type="predicted"/>
<dbReference type="SUPFAM" id="SSF52540">
    <property type="entry name" value="P-loop containing nucleoside triphosphate hydrolases"/>
    <property type="match status" value="1"/>
</dbReference>
<dbReference type="Gene3D" id="3.40.50.300">
    <property type="entry name" value="P-loop containing nucleotide triphosphate hydrolases"/>
    <property type="match status" value="1"/>
</dbReference>
<gene>
    <name evidence="5" type="ORF">N1032_11955</name>
</gene>
<evidence type="ECO:0000256" key="3">
    <source>
        <dbReference type="ARBA" id="ARBA00022840"/>
    </source>
</evidence>
<evidence type="ECO:0000313" key="5">
    <source>
        <dbReference type="EMBL" id="MCS5734452.1"/>
    </source>
</evidence>
<keyword evidence="1" id="KW-0813">Transport</keyword>
<protein>
    <submittedName>
        <fullName evidence="5">ABC transporter ATP-binding protein</fullName>
    </submittedName>
</protein>
<dbReference type="Pfam" id="PF00005">
    <property type="entry name" value="ABC_tran"/>
    <property type="match status" value="1"/>
</dbReference>
<keyword evidence="2" id="KW-0547">Nucleotide-binding</keyword>
<dbReference type="InterPro" id="IPR050093">
    <property type="entry name" value="ABC_SmlMolc_Importer"/>
</dbReference>
<dbReference type="PANTHER" id="PTHR42781">
    <property type="entry name" value="SPERMIDINE/PUTRESCINE IMPORT ATP-BINDING PROTEIN POTA"/>
    <property type="match status" value="1"/>
</dbReference>
<dbReference type="InterPro" id="IPR008995">
    <property type="entry name" value="Mo/tungstate-bd_C_term_dom"/>
</dbReference>
<dbReference type="PROSITE" id="PS00211">
    <property type="entry name" value="ABC_TRANSPORTER_1"/>
    <property type="match status" value="1"/>
</dbReference>
<comment type="caution">
    <text evidence="5">The sequence shown here is derived from an EMBL/GenBank/DDBJ whole genome shotgun (WGS) entry which is preliminary data.</text>
</comment>
<keyword evidence="3 5" id="KW-0067">ATP-binding</keyword>
<dbReference type="InterPro" id="IPR003439">
    <property type="entry name" value="ABC_transporter-like_ATP-bd"/>
</dbReference>
<reference evidence="5" key="1">
    <citation type="submission" date="2022-08" db="EMBL/GenBank/DDBJ databases">
        <authorList>
            <person name="Deng Y."/>
            <person name="Han X.-F."/>
            <person name="Zhang Y.-Q."/>
        </authorList>
    </citation>
    <scope>NUCLEOTIDE SEQUENCE</scope>
    <source>
        <strain evidence="5">CPCC 203386</strain>
    </source>
</reference>
<dbReference type="EMBL" id="JANLCJ010000004">
    <property type="protein sequence ID" value="MCS5734452.1"/>
    <property type="molecule type" value="Genomic_DNA"/>
</dbReference>